<dbReference type="EMBL" id="SRPY01000086">
    <property type="protein sequence ID" value="KAG5928987.1"/>
    <property type="molecule type" value="Genomic_DNA"/>
</dbReference>
<dbReference type="InterPro" id="IPR011990">
    <property type="entry name" value="TPR-like_helical_dom_sf"/>
</dbReference>
<proteinExistence type="predicted"/>
<reference evidence="2" key="1">
    <citation type="journal article" date="2020" name="bioRxiv">
        <title>Whole genome comparisons of ergot fungi reveals the divergence and evolution of species within the genus Claviceps are the result of varying mechanisms driving genome evolution and host range expansion.</title>
        <authorList>
            <person name="Wyka S.A."/>
            <person name="Mondo S.J."/>
            <person name="Liu M."/>
            <person name="Dettman J."/>
            <person name="Nalam V."/>
            <person name="Broders K.D."/>
        </authorList>
    </citation>
    <scope>NUCLEOTIDE SEQUENCE</scope>
    <source>
        <strain evidence="2">CCC 489</strain>
    </source>
</reference>
<keyword evidence="1" id="KW-1133">Transmembrane helix</keyword>
<comment type="caution">
    <text evidence="2">The sequence shown here is derived from an EMBL/GenBank/DDBJ whole genome shotgun (WGS) entry which is preliminary data.</text>
</comment>
<accession>A0A8K0NIQ9</accession>
<keyword evidence="3" id="KW-1185">Reference proteome</keyword>
<keyword evidence="1" id="KW-0472">Membrane</keyword>
<evidence type="ECO:0000313" key="3">
    <source>
        <dbReference type="Proteomes" id="UP000811619"/>
    </source>
</evidence>
<dbReference type="Proteomes" id="UP000811619">
    <property type="component" value="Unassembled WGS sequence"/>
</dbReference>
<protein>
    <recommendedName>
        <fullName evidence="4">Pentatricopeptide repeat protein</fullName>
    </recommendedName>
</protein>
<dbReference type="OrthoDB" id="185373at2759"/>
<keyword evidence="1" id="KW-0812">Transmembrane</keyword>
<gene>
    <name evidence="2" type="ORF">E4U42_007484</name>
</gene>
<evidence type="ECO:0008006" key="4">
    <source>
        <dbReference type="Google" id="ProtNLM"/>
    </source>
</evidence>
<dbReference type="AlphaFoldDB" id="A0A8K0NIQ9"/>
<dbReference type="Gene3D" id="1.25.40.10">
    <property type="entry name" value="Tetratricopeptide repeat domain"/>
    <property type="match status" value="1"/>
</dbReference>
<evidence type="ECO:0000313" key="2">
    <source>
        <dbReference type="EMBL" id="KAG5928987.1"/>
    </source>
</evidence>
<name>A0A8K0NIQ9_9HYPO</name>
<organism evidence="2 3">
    <name type="scientific">Claviceps africana</name>
    <dbReference type="NCBI Taxonomy" id="83212"/>
    <lineage>
        <taxon>Eukaryota</taxon>
        <taxon>Fungi</taxon>
        <taxon>Dikarya</taxon>
        <taxon>Ascomycota</taxon>
        <taxon>Pezizomycotina</taxon>
        <taxon>Sordariomycetes</taxon>
        <taxon>Hypocreomycetidae</taxon>
        <taxon>Hypocreales</taxon>
        <taxon>Clavicipitaceae</taxon>
        <taxon>Claviceps</taxon>
    </lineage>
</organism>
<evidence type="ECO:0000256" key="1">
    <source>
        <dbReference type="SAM" id="Phobius"/>
    </source>
</evidence>
<feature type="transmembrane region" description="Helical" evidence="1">
    <location>
        <begin position="602"/>
        <end position="627"/>
    </location>
</feature>
<sequence>MSLRIKPRCRIGSWSIALSRQHVPRTRTARFVLSASSSFSTSHNVNNHETVQDNDGPDATIAEPAPGEAATVLQTSAEIVKSNHERNTFMRNAFREKSPRVENMVQLKLQSGYVPAPRRYPSAEAERIGQLTLREHARVQVGISTIWRRFKQKVPDWTQTFELMKRMTPRRADSNMAAVRVVLPTRWELPVGPKQLEYVDGSTGLVTKLRVTASRRNPSTLVLRGETSVLAKASDDLVRICPDVEMYRLGDVSTCNSMTTRLWPVIEKAAGDAEGDVAAEGGALVPPGERADLWLHEETGTHWVDRPYEETPKPRSWTRESFKTYITTLVGGRLRSHLALKYYGQPGQNGRLVDTDGIRVRMVMEAFEDPSARPCITLSVLKLALAFMAKRGGHRAAGERLFTLADEWCLPMDTDVFNIILDGYVAKRDPGFFHRFLQQMEERCFFANARTWLLFLALVQRDDARRQIISVMYEHGLFEDPATRRGIARIMAGHDAHTALEAGRTLEQFVADQATRYGDDWFTSGALTPIVTEFLRFHGRKAAKSEAFRALMQRPYEDGLPFDASASHAVLESCLVTKDWDTALWTLSHMDAHAFEPTPQTYSLLISLAIVTGAPSTLGVLLFYALLGRQLRQPARRPAQAILLGRLVSKHPVKVLSAATARLLRDSNIAHEAGALAGVEWAILHSFEGYQPVQSLATAVDTAWRTVDLPLLRRVRQSMAAAEPAPLEPYTHNLAIRLRDATGLRPHRPPQTVHLDTAFDPKTMIRPSQTTDHHLERIQNQVGESAGNTVLLHGNDSSISHDLPPEFA</sequence>